<keyword evidence="1 5" id="KW-0479">Metal-binding</keyword>
<feature type="zinc finger region" description="C3H1-type" evidence="5">
    <location>
        <begin position="157"/>
        <end position="185"/>
    </location>
</feature>
<proteinExistence type="predicted"/>
<keyword evidence="3 5" id="KW-0862">Zinc</keyword>
<evidence type="ECO:0000313" key="10">
    <source>
        <dbReference type="Proteomes" id="UP000747110"/>
    </source>
</evidence>
<protein>
    <recommendedName>
        <fullName evidence="7">C3H1-type domain-containing protein</fullName>
    </recommendedName>
</protein>
<feature type="region of interest" description="Disordered" evidence="6">
    <location>
        <begin position="93"/>
        <end position="115"/>
    </location>
</feature>
<dbReference type="GO" id="GO:0008270">
    <property type="term" value="F:zinc ion binding"/>
    <property type="evidence" value="ECO:0007669"/>
    <property type="project" value="UniProtKB-KW"/>
</dbReference>
<dbReference type="InterPro" id="IPR036855">
    <property type="entry name" value="Znf_CCCH_sf"/>
</dbReference>
<evidence type="ECO:0000256" key="4">
    <source>
        <dbReference type="ARBA" id="ARBA00023125"/>
    </source>
</evidence>
<gene>
    <name evidence="8" type="ORF">Vretifemale_1536</name>
    <name evidence="9" type="ORF">Vretimale_3932</name>
</gene>
<dbReference type="OrthoDB" id="411372at2759"/>
<dbReference type="Pfam" id="PF00642">
    <property type="entry name" value="zf-CCCH"/>
    <property type="match status" value="2"/>
</dbReference>
<dbReference type="Proteomes" id="UP000722791">
    <property type="component" value="Unassembled WGS sequence"/>
</dbReference>
<evidence type="ECO:0000256" key="5">
    <source>
        <dbReference type="PROSITE-ProRule" id="PRU00723"/>
    </source>
</evidence>
<dbReference type="Gene3D" id="4.10.1000.10">
    <property type="entry name" value="Zinc finger, CCCH-type"/>
    <property type="match status" value="1"/>
</dbReference>
<sequence length="327" mass="33246">MSSYSAPQKGEATEAPNLGVYDHSNQGIGLITSLTGAPHSNIGANYSPSLELLQGIQVPLGAGPAQGQAQQQSVGSTGSMGFGGLGGAGLRSSGPFGASAMPNGGKGKGAEQQPPGEKSICTFYIRTGTCAYGDRCKFKHPLDRPPPQLNSRGYPVRADEPDCAHYLKKGWCAFGPTCKFNHPEMQPSILNSYGLSQPPTAYVSLPTTTFTSPAVYSVPSAVPTLYYLPPGVGPSQMAGSAVSLLPSNVGTVAATQASQLAFPQQSALAAAGPGQMYRQPAPAVPYGGLGGTISGGVGGAMGSNVSVLQEAFQGLTLGRTGGLGQRK</sequence>
<evidence type="ECO:0000259" key="7">
    <source>
        <dbReference type="PROSITE" id="PS50103"/>
    </source>
</evidence>
<dbReference type="Proteomes" id="UP000747110">
    <property type="component" value="Unassembled WGS sequence"/>
</dbReference>
<dbReference type="GO" id="GO:0003677">
    <property type="term" value="F:DNA binding"/>
    <property type="evidence" value="ECO:0007669"/>
    <property type="project" value="UniProtKB-KW"/>
</dbReference>
<accession>A0A8J4BXA2</accession>
<dbReference type="SUPFAM" id="SSF90229">
    <property type="entry name" value="CCCH zinc finger"/>
    <property type="match status" value="2"/>
</dbReference>
<dbReference type="PROSITE" id="PS50103">
    <property type="entry name" value="ZF_C3H1"/>
    <property type="match status" value="2"/>
</dbReference>
<reference evidence="8" key="1">
    <citation type="journal article" date="2021" name="Proc. Natl. Acad. Sci. U.S.A.">
        <title>Three genomes in the algal genus Volvox reveal the fate of a haploid sex-determining region after a transition to homothallism.</title>
        <authorList>
            <person name="Yamamoto K."/>
            <person name="Hamaji T."/>
            <person name="Kawai-Toyooka H."/>
            <person name="Matsuzaki R."/>
            <person name="Takahashi F."/>
            <person name="Nishimura Y."/>
            <person name="Kawachi M."/>
            <person name="Noguchi H."/>
            <person name="Minakuchi Y."/>
            <person name="Umen J.G."/>
            <person name="Toyoda A."/>
            <person name="Nozaki H."/>
        </authorList>
    </citation>
    <scope>NUCLEOTIDE SEQUENCE</scope>
    <source>
        <strain evidence="9">NIES-3785</strain>
        <strain evidence="8">NIES-3786</strain>
    </source>
</reference>
<keyword evidence="4" id="KW-0238">DNA-binding</keyword>
<evidence type="ECO:0000256" key="6">
    <source>
        <dbReference type="SAM" id="MobiDB-lite"/>
    </source>
</evidence>
<dbReference type="EMBL" id="BNCP01000002">
    <property type="protein sequence ID" value="GIL70859.1"/>
    <property type="molecule type" value="Genomic_DNA"/>
</dbReference>
<name>A0A8J4BXA2_9CHLO</name>
<evidence type="ECO:0000256" key="3">
    <source>
        <dbReference type="ARBA" id="ARBA00022833"/>
    </source>
</evidence>
<dbReference type="EMBL" id="BNCQ01000005">
    <property type="protein sequence ID" value="GIL98583.1"/>
    <property type="molecule type" value="Genomic_DNA"/>
</dbReference>
<feature type="zinc finger region" description="C3H1-type" evidence="5">
    <location>
        <begin position="115"/>
        <end position="143"/>
    </location>
</feature>
<organism evidence="8 10">
    <name type="scientific">Volvox reticuliferus</name>
    <dbReference type="NCBI Taxonomy" id="1737510"/>
    <lineage>
        <taxon>Eukaryota</taxon>
        <taxon>Viridiplantae</taxon>
        <taxon>Chlorophyta</taxon>
        <taxon>core chlorophytes</taxon>
        <taxon>Chlorophyceae</taxon>
        <taxon>CS clade</taxon>
        <taxon>Chlamydomonadales</taxon>
        <taxon>Volvocaceae</taxon>
        <taxon>Volvox</taxon>
    </lineage>
</organism>
<dbReference type="PANTHER" id="PTHR12506:SF82">
    <property type="entry name" value="ZINC FINGER CCCH DOMAIN-CONTAINING PROTEIN 64-RELATED"/>
    <property type="match status" value="1"/>
</dbReference>
<dbReference type="SMART" id="SM00356">
    <property type="entry name" value="ZnF_C3H1"/>
    <property type="match status" value="2"/>
</dbReference>
<dbReference type="PANTHER" id="PTHR12506">
    <property type="entry name" value="PROTEIN PHOSPHATASE RELATED"/>
    <property type="match status" value="1"/>
</dbReference>
<dbReference type="InterPro" id="IPR050974">
    <property type="entry name" value="Plant_ZF_CCCH"/>
</dbReference>
<evidence type="ECO:0000256" key="1">
    <source>
        <dbReference type="ARBA" id="ARBA00022723"/>
    </source>
</evidence>
<evidence type="ECO:0000313" key="8">
    <source>
        <dbReference type="EMBL" id="GIL70859.1"/>
    </source>
</evidence>
<keyword evidence="10" id="KW-1185">Reference proteome</keyword>
<comment type="caution">
    <text evidence="8">The sequence shown here is derived from an EMBL/GenBank/DDBJ whole genome shotgun (WGS) entry which is preliminary data.</text>
</comment>
<dbReference type="InterPro" id="IPR000571">
    <property type="entry name" value="Znf_CCCH"/>
</dbReference>
<keyword evidence="2 5" id="KW-0863">Zinc-finger</keyword>
<dbReference type="GO" id="GO:0003729">
    <property type="term" value="F:mRNA binding"/>
    <property type="evidence" value="ECO:0007669"/>
    <property type="project" value="TreeGrafter"/>
</dbReference>
<feature type="domain" description="C3H1-type" evidence="7">
    <location>
        <begin position="157"/>
        <end position="185"/>
    </location>
</feature>
<dbReference type="AlphaFoldDB" id="A0A8J4BXA2"/>
<evidence type="ECO:0000313" key="9">
    <source>
        <dbReference type="EMBL" id="GIL98583.1"/>
    </source>
</evidence>
<feature type="domain" description="C3H1-type" evidence="7">
    <location>
        <begin position="115"/>
        <end position="143"/>
    </location>
</feature>
<evidence type="ECO:0000256" key="2">
    <source>
        <dbReference type="ARBA" id="ARBA00022771"/>
    </source>
</evidence>